<proteinExistence type="predicted"/>
<organism evidence="2 3">
    <name type="scientific">Shimia aestuarii</name>
    <dbReference type="NCBI Taxonomy" id="254406"/>
    <lineage>
        <taxon>Bacteria</taxon>
        <taxon>Pseudomonadati</taxon>
        <taxon>Pseudomonadota</taxon>
        <taxon>Alphaproteobacteria</taxon>
        <taxon>Rhodobacterales</taxon>
        <taxon>Roseobacteraceae</taxon>
    </lineage>
</organism>
<protein>
    <recommendedName>
        <fullName evidence="1">DUF4833 domain-containing protein</fullName>
    </recommendedName>
</protein>
<evidence type="ECO:0000313" key="2">
    <source>
        <dbReference type="EMBL" id="SFL68027.1"/>
    </source>
</evidence>
<dbReference type="OrthoDB" id="9785831at2"/>
<evidence type="ECO:0000259" key="1">
    <source>
        <dbReference type="Pfam" id="PF16117"/>
    </source>
</evidence>
<feature type="domain" description="DUF4833" evidence="1">
    <location>
        <begin position="63"/>
        <end position="198"/>
    </location>
</feature>
<evidence type="ECO:0000313" key="3">
    <source>
        <dbReference type="Proteomes" id="UP000199144"/>
    </source>
</evidence>
<dbReference type="InterPro" id="IPR032269">
    <property type="entry name" value="DUF4833"/>
</dbReference>
<reference evidence="2 3" key="1">
    <citation type="submission" date="2016-10" db="EMBL/GenBank/DDBJ databases">
        <authorList>
            <person name="de Groot N.N."/>
        </authorList>
    </citation>
    <scope>NUCLEOTIDE SEQUENCE [LARGE SCALE GENOMIC DNA]</scope>
    <source>
        <strain evidence="2 3">DSM 15283</strain>
    </source>
</reference>
<dbReference type="STRING" id="254406.SAMN04488042_1011099"/>
<dbReference type="EMBL" id="FOTQ01000001">
    <property type="protein sequence ID" value="SFL68027.1"/>
    <property type="molecule type" value="Genomic_DNA"/>
</dbReference>
<dbReference type="RefSeq" id="WP_093091598.1">
    <property type="nucleotide sequence ID" value="NZ_FOTQ01000001.1"/>
</dbReference>
<dbReference type="AlphaFoldDB" id="A0A1I4JP99"/>
<accession>A0A1I4JP99</accession>
<name>A0A1I4JP99_9RHOB</name>
<keyword evidence="3" id="KW-1185">Reference proteome</keyword>
<dbReference type="Pfam" id="PF16117">
    <property type="entry name" value="DUF4833"/>
    <property type="match status" value="1"/>
</dbReference>
<sequence>MPRLRHLSLSLALFLGLTWVLSALVPQEVEAKPRLIWGESKTTSQLPVAKKGFPHPKDRYQLFFVQRTMNANTVVYAAKFDADGMLNARRPIVGYWRRYEEQGQTMALRWYERVFGYGVRTRRHANGRDFVVSFNAMRNETLELRQTGPFQATLWTRRNNRDFELIYGFLDLDEGGVLPRVERLRLYTTDPATGRYVTHLIAVSGGEYHE</sequence>
<dbReference type="Proteomes" id="UP000199144">
    <property type="component" value="Unassembled WGS sequence"/>
</dbReference>
<gene>
    <name evidence="2" type="ORF">SAMN04488042_1011099</name>
</gene>